<gene>
    <name evidence="1" type="ORF">SDC9_182902</name>
</gene>
<sequence length="43" mass="4973">MQVTSDMNIPVTHAKIFGWYDNEFGCYVNCMGKLAKYIDKNLI</sequence>
<accession>A0A645HH11</accession>
<protein>
    <submittedName>
        <fullName evidence="1">Uncharacterized protein</fullName>
    </submittedName>
</protein>
<name>A0A645HH11_9ZZZZ</name>
<organism evidence="1">
    <name type="scientific">bioreactor metagenome</name>
    <dbReference type="NCBI Taxonomy" id="1076179"/>
    <lineage>
        <taxon>unclassified sequences</taxon>
        <taxon>metagenomes</taxon>
        <taxon>ecological metagenomes</taxon>
    </lineage>
</organism>
<proteinExistence type="predicted"/>
<dbReference type="AlphaFoldDB" id="A0A645HH11"/>
<comment type="caution">
    <text evidence="1">The sequence shown here is derived from an EMBL/GenBank/DDBJ whole genome shotgun (WGS) entry which is preliminary data.</text>
</comment>
<dbReference type="EMBL" id="VSSQ01088959">
    <property type="protein sequence ID" value="MPN35404.1"/>
    <property type="molecule type" value="Genomic_DNA"/>
</dbReference>
<evidence type="ECO:0000313" key="1">
    <source>
        <dbReference type="EMBL" id="MPN35404.1"/>
    </source>
</evidence>
<reference evidence="1" key="1">
    <citation type="submission" date="2019-08" db="EMBL/GenBank/DDBJ databases">
        <authorList>
            <person name="Kucharzyk K."/>
            <person name="Murdoch R.W."/>
            <person name="Higgins S."/>
            <person name="Loffler F."/>
        </authorList>
    </citation>
    <scope>NUCLEOTIDE SEQUENCE</scope>
</reference>